<dbReference type="Pfam" id="PF13224">
    <property type="entry name" value="DUF4032"/>
    <property type="match status" value="1"/>
</dbReference>
<dbReference type="Proteomes" id="UP000185736">
    <property type="component" value="Unassembled WGS sequence"/>
</dbReference>
<evidence type="ECO:0000259" key="1">
    <source>
        <dbReference type="Pfam" id="PF13224"/>
    </source>
</evidence>
<sequence length="458" mass="51883">MSQSMKITAATIDPALLDLPWETALEEWPTEVLAALPRGLSRHIVRFVNLSERVIAVKEIGESVAHREYELLRNLLRLGAPCVHPTAVITGRSSVTGEELNSVLITEHLSYSLPYRALFSQYMRPETATRLIDALAVLLVRLHLLGFYWGDVSLSNTLFRRDAGAFAAYLVDAETGELYPEGLTDGKRLYDIDVARTNIIGELMDLQAGALLEPSVDTIEVGDRIVSRYTELWDVLTAKESFSMDERWRLRRRVEKLNEMGYDVAELTMNTDSQGNHITIQPKVVDAGHYHRQVMRLTGLDVQERQGQRMLNDLEAYRAITGRSEDPIELVAHSWLAEVFEPTIHSVPVEMRRKLEPAEIFHEILEHRWYMSEAQNRYVTTQEAVDDYVATVLPQHRDERAYLGNGDTQEMEAIVVDDDTAEPVPEDDAEFAARDEQTLADHAANPYGFTAGMKFKGE</sequence>
<protein>
    <submittedName>
        <fullName evidence="2">Lipopolysaccharide kinase</fullName>
    </submittedName>
</protein>
<name>A0A1Q8I285_9ACTO</name>
<comment type="caution">
    <text evidence="2">The sequence shown here is derived from an EMBL/GenBank/DDBJ whole genome shotgun (WGS) entry which is preliminary data.</text>
</comment>
<gene>
    <name evidence="2" type="ORF">BKH32_04525</name>
</gene>
<organism evidence="2 3">
    <name type="scientific">Actinomyces oris</name>
    <dbReference type="NCBI Taxonomy" id="544580"/>
    <lineage>
        <taxon>Bacteria</taxon>
        <taxon>Bacillati</taxon>
        <taxon>Actinomycetota</taxon>
        <taxon>Actinomycetes</taxon>
        <taxon>Actinomycetales</taxon>
        <taxon>Actinomycetaceae</taxon>
        <taxon>Actinomyces</taxon>
    </lineage>
</organism>
<proteinExistence type="predicted"/>
<reference evidence="2 3" key="1">
    <citation type="submission" date="2016-12" db="EMBL/GenBank/DDBJ databases">
        <title>Genomic comparison of strains in the 'Actinomyces naeslundii' group.</title>
        <authorList>
            <person name="Mughal S.R."/>
            <person name="Do T."/>
            <person name="Gilbert S.C."/>
            <person name="Witherden E.A."/>
            <person name="Didelot X."/>
            <person name="Beighton D."/>
        </authorList>
    </citation>
    <scope>NUCLEOTIDE SEQUENCE [LARGE SCALE GENOMIC DNA]</scope>
    <source>
        <strain evidence="2 3">S64C</strain>
    </source>
</reference>
<feature type="domain" description="DUF4032" evidence="1">
    <location>
        <begin position="231"/>
        <end position="393"/>
    </location>
</feature>
<keyword evidence="2" id="KW-0808">Transferase</keyword>
<dbReference type="GO" id="GO:0016301">
    <property type="term" value="F:kinase activity"/>
    <property type="evidence" value="ECO:0007669"/>
    <property type="project" value="UniProtKB-KW"/>
</dbReference>
<evidence type="ECO:0000313" key="3">
    <source>
        <dbReference type="Proteomes" id="UP000185736"/>
    </source>
</evidence>
<dbReference type="SUPFAM" id="SSF56112">
    <property type="entry name" value="Protein kinase-like (PK-like)"/>
    <property type="match status" value="1"/>
</dbReference>
<dbReference type="RefSeq" id="WP_075248835.1">
    <property type="nucleotide sequence ID" value="NZ_MSGO01000015.1"/>
</dbReference>
<dbReference type="InterPro" id="IPR011009">
    <property type="entry name" value="Kinase-like_dom_sf"/>
</dbReference>
<dbReference type="EMBL" id="MSGO01000015">
    <property type="protein sequence ID" value="OLL15147.1"/>
    <property type="molecule type" value="Genomic_DNA"/>
</dbReference>
<dbReference type="AlphaFoldDB" id="A0A1Q8I285"/>
<keyword evidence="2" id="KW-0418">Kinase</keyword>
<dbReference type="Pfam" id="PF06293">
    <property type="entry name" value="Kdo"/>
    <property type="match status" value="1"/>
</dbReference>
<evidence type="ECO:0000313" key="2">
    <source>
        <dbReference type="EMBL" id="OLL15147.1"/>
    </source>
</evidence>
<accession>A0A1Q8I285</accession>
<dbReference type="InterPro" id="IPR025111">
    <property type="entry name" value="DUF4032"/>
</dbReference>